<feature type="region of interest" description="Disordered" evidence="7">
    <location>
        <begin position="1"/>
        <end position="161"/>
    </location>
</feature>
<comment type="similarity">
    <text evidence="2 6">Belongs to the RRP36 family.</text>
</comment>
<keyword evidence="3 6" id="KW-0690">Ribosome biogenesis</keyword>
<dbReference type="GO" id="GO:0005730">
    <property type="term" value="C:nucleolus"/>
    <property type="evidence" value="ECO:0007669"/>
    <property type="project" value="UniProtKB-SubCell"/>
</dbReference>
<comment type="function">
    <text evidence="6">Component of the 90S pre-ribosome involved in the maturation of rRNAs. Required for early cleavages of the pre-RNAs in the 40S ribosomal subunit maturation pathway.</text>
</comment>
<accession>D7FJK8</accession>
<dbReference type="InParanoid" id="D7FJK8"/>
<dbReference type="InterPro" id="IPR009292">
    <property type="entry name" value="RRP36"/>
</dbReference>
<reference evidence="8 9" key="1">
    <citation type="journal article" date="2010" name="Nature">
        <title>The Ectocarpus genome and the independent evolution of multicellularity in brown algae.</title>
        <authorList>
            <person name="Cock J.M."/>
            <person name="Sterck L."/>
            <person name="Rouze P."/>
            <person name="Scornet D."/>
            <person name="Allen A.E."/>
            <person name="Amoutzias G."/>
            <person name="Anthouard V."/>
            <person name="Artiguenave F."/>
            <person name="Aury J.M."/>
            <person name="Badger J.H."/>
            <person name="Beszteri B."/>
            <person name="Billiau K."/>
            <person name="Bonnet E."/>
            <person name="Bothwell J.H."/>
            <person name="Bowler C."/>
            <person name="Boyen C."/>
            <person name="Brownlee C."/>
            <person name="Carrano C.J."/>
            <person name="Charrier B."/>
            <person name="Cho G.Y."/>
            <person name="Coelho S.M."/>
            <person name="Collen J."/>
            <person name="Corre E."/>
            <person name="Da Silva C."/>
            <person name="Delage L."/>
            <person name="Delaroque N."/>
            <person name="Dittami S.M."/>
            <person name="Doulbeau S."/>
            <person name="Elias M."/>
            <person name="Farnham G."/>
            <person name="Gachon C.M."/>
            <person name="Gschloessl B."/>
            <person name="Heesch S."/>
            <person name="Jabbari K."/>
            <person name="Jubin C."/>
            <person name="Kawai H."/>
            <person name="Kimura K."/>
            <person name="Kloareg B."/>
            <person name="Kupper F.C."/>
            <person name="Lang D."/>
            <person name="Le Bail A."/>
            <person name="Leblanc C."/>
            <person name="Lerouge P."/>
            <person name="Lohr M."/>
            <person name="Lopez P.J."/>
            <person name="Martens C."/>
            <person name="Maumus F."/>
            <person name="Michel G."/>
            <person name="Miranda-Saavedra D."/>
            <person name="Morales J."/>
            <person name="Moreau H."/>
            <person name="Motomura T."/>
            <person name="Nagasato C."/>
            <person name="Napoli C.A."/>
            <person name="Nelson D.R."/>
            <person name="Nyvall-Collen P."/>
            <person name="Peters A.F."/>
            <person name="Pommier C."/>
            <person name="Potin P."/>
            <person name="Poulain J."/>
            <person name="Quesneville H."/>
            <person name="Read B."/>
            <person name="Rensing S.A."/>
            <person name="Ritter A."/>
            <person name="Rousvoal S."/>
            <person name="Samanta M."/>
            <person name="Samson G."/>
            <person name="Schroeder D.C."/>
            <person name="Segurens B."/>
            <person name="Strittmatter M."/>
            <person name="Tonon T."/>
            <person name="Tregear J.W."/>
            <person name="Valentin K."/>
            <person name="von Dassow P."/>
            <person name="Yamagishi T."/>
            <person name="Van de Peer Y."/>
            <person name="Wincker P."/>
        </authorList>
    </citation>
    <scope>NUCLEOTIDE SEQUENCE [LARGE SCALE GENOMIC DNA]</scope>
    <source>
        <strain evidence="9">Ec32 / CCAP1310/4</strain>
    </source>
</reference>
<keyword evidence="6" id="KW-0687">Ribonucleoprotein</keyword>
<dbReference type="EMBL" id="FN649760">
    <property type="protein sequence ID" value="CBJ29111.1"/>
    <property type="molecule type" value="Genomic_DNA"/>
</dbReference>
<name>D7FJK8_ECTSI</name>
<feature type="compositionally biased region" description="Acidic residues" evidence="7">
    <location>
        <begin position="22"/>
        <end position="41"/>
    </location>
</feature>
<feature type="region of interest" description="Disordered" evidence="7">
    <location>
        <begin position="210"/>
        <end position="241"/>
    </location>
</feature>
<dbReference type="GO" id="GO:0030686">
    <property type="term" value="C:90S preribosome"/>
    <property type="evidence" value="ECO:0007669"/>
    <property type="project" value="TreeGrafter"/>
</dbReference>
<sequence>MRKRAEMQPSDDEVNGQSSGEEASDNDSWDDEDLDENEAATEEQPNKEQGESIGERLIKLSHGAGPSRRKRHIRDSTGGEQKQANAAKTARDRTRSGIAAHQQARGGNSGSGRTKVPSRANKNRPQEASSRRAVGRFREVVVTKRKTSRDPRFEGGGGSSKLNYDIFRKAYGFLGTYQDSEIEELKKSLKKEKNQERSGRLQALLTRLQQERAERSQGDRTRTAIREAKKKEREAVASGKKPFFLKGSEKKRLSLEQRYEGLKEDGKLSKFMEKKRKKNAAKDHRWLPSKRQK</sequence>
<dbReference type="OrthoDB" id="448446at2759"/>
<protein>
    <recommendedName>
        <fullName evidence="6">rRNA biogenesis protein RRP36</fullName>
    </recommendedName>
</protein>
<gene>
    <name evidence="8" type="ORF">Esi_0134_0080</name>
</gene>
<comment type="subcellular location">
    <subcellularLocation>
        <location evidence="1 6">Nucleus</location>
        <location evidence="1 6">Nucleolus</location>
    </subcellularLocation>
</comment>
<comment type="subunit">
    <text evidence="6">Associates with 90S and pre-40S pre-ribosomal particles.</text>
</comment>
<dbReference type="STRING" id="2880.D7FJK8"/>
<feature type="compositionally biased region" description="Basic and acidic residues" evidence="7">
    <location>
        <begin position="210"/>
        <end position="235"/>
    </location>
</feature>
<evidence type="ECO:0000256" key="6">
    <source>
        <dbReference type="RuleBase" id="RU368027"/>
    </source>
</evidence>
<dbReference type="Pfam" id="PF06102">
    <property type="entry name" value="RRP36"/>
    <property type="match status" value="1"/>
</dbReference>
<dbReference type="Proteomes" id="UP000002630">
    <property type="component" value="Unassembled WGS sequence"/>
</dbReference>
<evidence type="ECO:0000256" key="3">
    <source>
        <dbReference type="ARBA" id="ARBA00022517"/>
    </source>
</evidence>
<feature type="region of interest" description="Disordered" evidence="7">
    <location>
        <begin position="266"/>
        <end position="293"/>
    </location>
</feature>
<dbReference type="PANTHER" id="PTHR21738">
    <property type="entry name" value="RIBOSOMAL RNA PROCESSING PROTEIN 36 HOMOLOG"/>
    <property type="match status" value="1"/>
</dbReference>
<evidence type="ECO:0000256" key="4">
    <source>
        <dbReference type="ARBA" id="ARBA00022552"/>
    </source>
</evidence>
<dbReference type="PANTHER" id="PTHR21738:SF0">
    <property type="entry name" value="RIBOSOMAL RNA PROCESSING PROTEIN 36 HOMOLOG"/>
    <property type="match status" value="1"/>
</dbReference>
<evidence type="ECO:0000256" key="5">
    <source>
        <dbReference type="ARBA" id="ARBA00023242"/>
    </source>
</evidence>
<evidence type="ECO:0000256" key="7">
    <source>
        <dbReference type="SAM" id="MobiDB-lite"/>
    </source>
</evidence>
<feature type="compositionally biased region" description="Basic and acidic residues" evidence="7">
    <location>
        <begin position="44"/>
        <end position="58"/>
    </location>
</feature>
<proteinExistence type="inferred from homology"/>
<keyword evidence="5 6" id="KW-0539">Nucleus</keyword>
<keyword evidence="9" id="KW-1185">Reference proteome</keyword>
<feature type="compositionally biased region" description="Basic and acidic residues" evidence="7">
    <location>
        <begin position="136"/>
        <end position="153"/>
    </location>
</feature>
<dbReference type="AlphaFoldDB" id="D7FJK8"/>
<dbReference type="eggNOG" id="KOG3190">
    <property type="taxonomic scope" value="Eukaryota"/>
</dbReference>
<keyword evidence="4 6" id="KW-0698">rRNA processing</keyword>
<organism evidence="8 9">
    <name type="scientific">Ectocarpus siliculosus</name>
    <name type="common">Brown alga</name>
    <name type="synonym">Conferva siliculosa</name>
    <dbReference type="NCBI Taxonomy" id="2880"/>
    <lineage>
        <taxon>Eukaryota</taxon>
        <taxon>Sar</taxon>
        <taxon>Stramenopiles</taxon>
        <taxon>Ochrophyta</taxon>
        <taxon>PX clade</taxon>
        <taxon>Phaeophyceae</taxon>
        <taxon>Ectocarpales</taxon>
        <taxon>Ectocarpaceae</taxon>
        <taxon>Ectocarpus</taxon>
    </lineage>
</organism>
<dbReference type="GO" id="GO:0000462">
    <property type="term" value="P:maturation of SSU-rRNA from tricistronic rRNA transcript (SSU-rRNA, 5.8S rRNA, LSU-rRNA)"/>
    <property type="evidence" value="ECO:0007669"/>
    <property type="project" value="TreeGrafter"/>
</dbReference>
<evidence type="ECO:0000313" key="9">
    <source>
        <dbReference type="Proteomes" id="UP000002630"/>
    </source>
</evidence>
<evidence type="ECO:0000313" key="8">
    <source>
        <dbReference type="EMBL" id="CBJ29111.1"/>
    </source>
</evidence>
<evidence type="ECO:0000256" key="2">
    <source>
        <dbReference type="ARBA" id="ARBA00009418"/>
    </source>
</evidence>
<evidence type="ECO:0000256" key="1">
    <source>
        <dbReference type="ARBA" id="ARBA00004604"/>
    </source>
</evidence>